<organism evidence="1 2">
    <name type="scientific">Phytomonospora endophytica</name>
    <dbReference type="NCBI Taxonomy" id="714109"/>
    <lineage>
        <taxon>Bacteria</taxon>
        <taxon>Bacillati</taxon>
        <taxon>Actinomycetota</taxon>
        <taxon>Actinomycetes</taxon>
        <taxon>Micromonosporales</taxon>
        <taxon>Micromonosporaceae</taxon>
        <taxon>Phytomonospora</taxon>
    </lineage>
</organism>
<evidence type="ECO:0000313" key="2">
    <source>
        <dbReference type="Proteomes" id="UP000548476"/>
    </source>
</evidence>
<comment type="caution">
    <text evidence="1">The sequence shown here is derived from an EMBL/GenBank/DDBJ whole genome shotgun (WGS) entry which is preliminary data.</text>
</comment>
<dbReference type="EMBL" id="JACHGT010000003">
    <property type="protein sequence ID" value="MBB6033920.1"/>
    <property type="molecule type" value="Genomic_DNA"/>
</dbReference>
<proteinExistence type="predicted"/>
<name>A0A841FPN8_9ACTN</name>
<sequence length="421" mass="45021">MAHAARITARLPALYADGELVRALVSHPALACEITDEDVLEIRRAHFFDAALELTEAAGLAALLDLPPEPWQDLGAYRSWVHALREATLDHGAVGVRALQVFVEEYLSRLTLATGVPGLFTAIPDRESDWDAEPATDRAAFTENPKREIVALPGAVAPLARFNLRNDGLDPAPVGFLLTGLADGPEYVPVLVNLTTGNALVHLDAVPVGQRLWLTSDGRAALENHDVTDRVRRIEQVEPGQPWTPAEALPAGQPLTLARGDNDLWFLTVAHHDSPGLDRVLLAMADLELAQGAYDAARLDHALFAQEPAVAVSASWHETTPAAVRVTLPAGTLLTRHDADPGLAVREQTGTALAAGLARLSVAGVETTVDLAPFRETQPQQAYLTGRGPMIIREGGPTGADSLPESGGLFDVTPFEDSTFR</sequence>
<accession>A0A841FPN8</accession>
<protein>
    <submittedName>
        <fullName evidence="1">Uncharacterized protein</fullName>
    </submittedName>
</protein>
<dbReference type="Proteomes" id="UP000548476">
    <property type="component" value="Unassembled WGS sequence"/>
</dbReference>
<gene>
    <name evidence="1" type="ORF">HNR73_001770</name>
</gene>
<dbReference type="RefSeq" id="WP_184786769.1">
    <property type="nucleotide sequence ID" value="NZ_BONT01000013.1"/>
</dbReference>
<evidence type="ECO:0000313" key="1">
    <source>
        <dbReference type="EMBL" id="MBB6033920.1"/>
    </source>
</evidence>
<reference evidence="1 2" key="1">
    <citation type="submission" date="2020-08" db="EMBL/GenBank/DDBJ databases">
        <title>Genomic Encyclopedia of Type Strains, Phase IV (KMG-IV): sequencing the most valuable type-strain genomes for metagenomic binning, comparative biology and taxonomic classification.</title>
        <authorList>
            <person name="Goeker M."/>
        </authorList>
    </citation>
    <scope>NUCLEOTIDE SEQUENCE [LARGE SCALE GENOMIC DNA]</scope>
    <source>
        <strain evidence="1 2">YIM 65646</strain>
    </source>
</reference>
<keyword evidence="2" id="KW-1185">Reference proteome</keyword>
<dbReference type="AlphaFoldDB" id="A0A841FPN8"/>